<gene>
    <name evidence="1" type="ORF">D6D24_01598</name>
</gene>
<dbReference type="EMBL" id="QZAJ01000030">
    <property type="protein sequence ID" value="THW21657.1"/>
    <property type="molecule type" value="Genomic_DNA"/>
</dbReference>
<comment type="caution">
    <text evidence="1">The sequence shown here is derived from an EMBL/GenBank/DDBJ whole genome shotgun (WGS) entry which is preliminary data.</text>
</comment>
<protein>
    <recommendedName>
        <fullName evidence="3">PB1 domain-containing protein</fullName>
    </recommendedName>
</protein>
<accession>A0A4S8W9L8</accession>
<reference evidence="1 2" key="1">
    <citation type="submission" date="2018-10" db="EMBL/GenBank/DDBJ databases">
        <title>Fifty Aureobasidium pullulans genomes reveal a recombining polyextremotolerant generalist.</title>
        <authorList>
            <person name="Gostincar C."/>
            <person name="Turk M."/>
            <person name="Zajc J."/>
            <person name="Gunde-Cimerman N."/>
        </authorList>
    </citation>
    <scope>NUCLEOTIDE SEQUENCE [LARGE SCALE GENOMIC DNA]</scope>
    <source>
        <strain evidence="1 2">EXF-11318</strain>
    </source>
</reference>
<sequence>MIALTIAGADVDEPPLEDLEHYHADMIISITRHRRALNDATYTYQIPLSVQKKFSAKGMYEDLLSVVRVRLELSLDKEDSSIIWRMEDSGQIAFVRSPNSLLAALLDHKNAGKKVVQLFIVKNDNVTCVPGLDIAK</sequence>
<evidence type="ECO:0000313" key="2">
    <source>
        <dbReference type="Proteomes" id="UP000308014"/>
    </source>
</evidence>
<proteinExistence type="predicted"/>
<name>A0A4S8W9L8_AURPU</name>
<dbReference type="AlphaFoldDB" id="A0A4S8W9L8"/>
<evidence type="ECO:0000313" key="1">
    <source>
        <dbReference type="EMBL" id="THW21657.1"/>
    </source>
</evidence>
<organism evidence="1 2">
    <name type="scientific">Aureobasidium pullulans</name>
    <name type="common">Black yeast</name>
    <name type="synonym">Pullularia pullulans</name>
    <dbReference type="NCBI Taxonomy" id="5580"/>
    <lineage>
        <taxon>Eukaryota</taxon>
        <taxon>Fungi</taxon>
        <taxon>Dikarya</taxon>
        <taxon>Ascomycota</taxon>
        <taxon>Pezizomycotina</taxon>
        <taxon>Dothideomycetes</taxon>
        <taxon>Dothideomycetidae</taxon>
        <taxon>Dothideales</taxon>
        <taxon>Saccotheciaceae</taxon>
        <taxon>Aureobasidium</taxon>
    </lineage>
</organism>
<evidence type="ECO:0008006" key="3">
    <source>
        <dbReference type="Google" id="ProtNLM"/>
    </source>
</evidence>
<dbReference type="Proteomes" id="UP000308014">
    <property type="component" value="Unassembled WGS sequence"/>
</dbReference>